<keyword evidence="2" id="KW-1185">Reference proteome</keyword>
<gene>
    <name evidence="1" type="ORF">E5167_03810</name>
</gene>
<dbReference type="Proteomes" id="UP000307657">
    <property type="component" value="Unassembled WGS sequence"/>
</dbReference>
<sequence>MDLGILRYKIRMNTLSYLKIAAQCFCCYFSIAYTFGQTSHSVLNSLIHANSYELTLDSNGDLGGNGFNFIKEKTQSVQFVNLGEQHQNKEIPIIATSIFKYLNKLKGFNYVALEQDPLIARLSSQEPYKGDRKRIYELAKKYLHGFTFYSDQDLNLVADVGSLSKGKGNAIWGADPTIGMSHYLDELLKLKPSKEAENILIQLKNKANLYENKRGRNFESFMSGKENVDINKKTLEKLKQSYRLTEGSYTNFLINNLIVGNRVKWNYHFKNHYMHSYEREEFMKSRFIQEYNTAYKLDNKLPKVMTKFGIYHSYSGMSENNVLTFGNFLHEFAKSNGMDSFTLAMYVNSDKNGYSRLEKWAPYMVPFINSVSKEKIVIIDVLPLREYYVKGTLSNDLKKLGLNNRDILNFKRHLFGVDAILLIGNGTLATSFQTGIKIE</sequence>
<evidence type="ECO:0008006" key="3">
    <source>
        <dbReference type="Google" id="ProtNLM"/>
    </source>
</evidence>
<dbReference type="RefSeq" id="WP_136841221.1">
    <property type="nucleotide sequence ID" value="NZ_SUPL01000002.1"/>
</dbReference>
<dbReference type="SUPFAM" id="SSF159501">
    <property type="entry name" value="EreA/ChaN-like"/>
    <property type="match status" value="1"/>
</dbReference>
<comment type="caution">
    <text evidence="1">The sequence shown here is derived from an EMBL/GenBank/DDBJ whole genome shotgun (WGS) entry which is preliminary data.</text>
</comment>
<reference evidence="1 2" key="1">
    <citation type="submission" date="2019-04" db="EMBL/GenBank/DDBJ databases">
        <title>Lacinutrix sp. nov., isolated from marine water.</title>
        <authorList>
            <person name="Kim W."/>
        </authorList>
    </citation>
    <scope>NUCLEOTIDE SEQUENCE [LARGE SCALE GENOMIC DNA]</scope>
    <source>
        <strain evidence="1 2">CAU 1491</strain>
    </source>
</reference>
<accession>A0A4U0F2Y6</accession>
<protein>
    <recommendedName>
        <fullName evidence="3">Erythromycin esterase homolog</fullName>
    </recommendedName>
</protein>
<dbReference type="EMBL" id="SUPL01000002">
    <property type="protein sequence ID" value="TJY37082.1"/>
    <property type="molecule type" value="Genomic_DNA"/>
</dbReference>
<name>A0A4U0F2Y6_9FLAO</name>
<evidence type="ECO:0000313" key="1">
    <source>
        <dbReference type="EMBL" id="TJY37082.1"/>
    </source>
</evidence>
<organism evidence="1 2">
    <name type="scientific">Pontimicrobium aquaticum</name>
    <dbReference type="NCBI Taxonomy" id="2565367"/>
    <lineage>
        <taxon>Bacteria</taxon>
        <taxon>Pseudomonadati</taxon>
        <taxon>Bacteroidota</taxon>
        <taxon>Flavobacteriia</taxon>
        <taxon>Flavobacteriales</taxon>
        <taxon>Flavobacteriaceae</taxon>
        <taxon>Pontimicrobium</taxon>
    </lineage>
</organism>
<evidence type="ECO:0000313" key="2">
    <source>
        <dbReference type="Proteomes" id="UP000307657"/>
    </source>
</evidence>
<dbReference type="AlphaFoldDB" id="A0A4U0F2Y6"/>
<proteinExistence type="predicted"/>